<dbReference type="Gene3D" id="3.30.1490.20">
    <property type="entry name" value="ATP-grasp fold, A domain"/>
    <property type="match status" value="1"/>
</dbReference>
<dbReference type="InterPro" id="IPR013815">
    <property type="entry name" value="ATP_grasp_subdomain_1"/>
</dbReference>
<dbReference type="Pfam" id="PF00391">
    <property type="entry name" value="PEP-utilizers"/>
    <property type="match status" value="1"/>
</dbReference>
<dbReference type="SUPFAM" id="SSF52009">
    <property type="entry name" value="Phosphohistidine domain"/>
    <property type="match status" value="1"/>
</dbReference>
<evidence type="ECO:0000259" key="17">
    <source>
        <dbReference type="Pfam" id="PF02896"/>
    </source>
</evidence>
<proteinExistence type="inferred from homology"/>
<dbReference type="NCBIfam" id="TIGR01828">
    <property type="entry name" value="pyru_phos_dikin"/>
    <property type="match status" value="1"/>
</dbReference>
<evidence type="ECO:0000256" key="13">
    <source>
        <dbReference type="ARBA" id="ARBA00022842"/>
    </source>
</evidence>
<evidence type="ECO:0000256" key="11">
    <source>
        <dbReference type="ARBA" id="ARBA00022777"/>
    </source>
</evidence>
<dbReference type="InterPro" id="IPR008279">
    <property type="entry name" value="PEP-util_enz_mobile_dom"/>
</dbReference>
<dbReference type="Gene3D" id="3.30.470.20">
    <property type="entry name" value="ATP-grasp fold, B domain"/>
    <property type="match status" value="1"/>
</dbReference>
<keyword evidence="12" id="KW-0067">ATP-binding</keyword>
<feature type="domain" description="PEP-utilising enzyme mobile" evidence="15">
    <location>
        <begin position="286"/>
        <end position="366"/>
    </location>
</feature>
<comment type="similarity">
    <text evidence="3">Belongs to the PEP-utilizing enzyme family.</text>
</comment>
<protein>
    <recommendedName>
        <fullName evidence="6">Pyruvate, phosphate dikinase</fullName>
        <ecNumber evidence="5">2.7.9.1</ecNumber>
    </recommendedName>
    <alternativeName>
        <fullName evidence="14">Pyruvate, orthophosphate dikinase</fullName>
    </alternativeName>
</protein>
<evidence type="ECO:0000256" key="7">
    <source>
        <dbReference type="ARBA" id="ARBA00022553"/>
    </source>
</evidence>
<keyword evidence="13" id="KW-0460">Magnesium</keyword>
<keyword evidence="11 18" id="KW-0418">Kinase</keyword>
<keyword evidence="10" id="KW-0547">Nucleotide-binding</keyword>
<evidence type="ECO:0000256" key="3">
    <source>
        <dbReference type="ARBA" id="ARBA00007837"/>
    </source>
</evidence>
<evidence type="ECO:0000256" key="8">
    <source>
        <dbReference type="ARBA" id="ARBA00022679"/>
    </source>
</evidence>
<feature type="non-terminal residue" evidence="18">
    <location>
        <position position="1"/>
    </location>
</feature>
<comment type="function">
    <text evidence="2">Catalyzes the reversible phosphorylation of pyruvate and phosphate.</text>
</comment>
<comment type="caution">
    <text evidence="18">The sequence shown here is derived from an EMBL/GenBank/DDBJ whole genome shotgun (WGS) entry which is preliminary data.</text>
</comment>
<evidence type="ECO:0000256" key="1">
    <source>
        <dbReference type="ARBA" id="ARBA00001946"/>
    </source>
</evidence>
<dbReference type="Proteomes" id="UP000279470">
    <property type="component" value="Unassembled WGS sequence"/>
</dbReference>
<dbReference type="InterPro" id="IPR000121">
    <property type="entry name" value="PEP_util_C"/>
</dbReference>
<evidence type="ECO:0000313" key="18">
    <source>
        <dbReference type="EMBL" id="RST69963.1"/>
    </source>
</evidence>
<dbReference type="Pfam" id="PF02896">
    <property type="entry name" value="PEP-utilizers_C"/>
    <property type="match status" value="1"/>
</dbReference>
<dbReference type="InterPro" id="IPR015813">
    <property type="entry name" value="Pyrv/PenolPyrv_kinase-like_dom"/>
</dbReference>
<dbReference type="GO" id="GO:0046872">
    <property type="term" value="F:metal ion binding"/>
    <property type="evidence" value="ECO:0007669"/>
    <property type="project" value="UniProtKB-KW"/>
</dbReference>
<dbReference type="PANTHER" id="PTHR22931:SF9">
    <property type="entry name" value="PYRUVATE, PHOSPHATE DIKINASE 1, CHLOROPLASTIC"/>
    <property type="match status" value="1"/>
</dbReference>
<dbReference type="Gene3D" id="1.10.189.10">
    <property type="entry name" value="Pyruvate Phosphate Dikinase, domain 2"/>
    <property type="match status" value="1"/>
</dbReference>
<evidence type="ECO:0000256" key="6">
    <source>
        <dbReference type="ARBA" id="ARBA00020138"/>
    </source>
</evidence>
<evidence type="ECO:0000256" key="14">
    <source>
        <dbReference type="ARBA" id="ARBA00032883"/>
    </source>
</evidence>
<keyword evidence="8 18" id="KW-0808">Transferase</keyword>
<evidence type="ECO:0000313" key="19">
    <source>
        <dbReference type="Proteomes" id="UP000279470"/>
    </source>
</evidence>
<evidence type="ECO:0000256" key="4">
    <source>
        <dbReference type="ARBA" id="ARBA00011738"/>
    </source>
</evidence>
<dbReference type="GO" id="GO:0016301">
    <property type="term" value="F:kinase activity"/>
    <property type="evidence" value="ECO:0007669"/>
    <property type="project" value="UniProtKB-KW"/>
</dbReference>
<dbReference type="RefSeq" id="WP_126044503.1">
    <property type="nucleotide sequence ID" value="NZ_RXFM01000019.1"/>
</dbReference>
<dbReference type="Gene3D" id="3.50.30.10">
    <property type="entry name" value="Phosphohistidine domain"/>
    <property type="match status" value="1"/>
</dbReference>
<dbReference type="PROSITE" id="PS00370">
    <property type="entry name" value="PEP_ENZYMES_PHOS_SITE"/>
    <property type="match status" value="1"/>
</dbReference>
<evidence type="ECO:0000259" key="15">
    <source>
        <dbReference type="Pfam" id="PF00391"/>
    </source>
</evidence>
<gene>
    <name evidence="18" type="ORF">EIC27_02100</name>
</gene>
<dbReference type="OrthoDB" id="9765468at2"/>
<keyword evidence="19" id="KW-1185">Reference proteome</keyword>
<dbReference type="EC" id="2.7.9.1" evidence="5"/>
<dbReference type="GO" id="GO:0005524">
    <property type="term" value="F:ATP binding"/>
    <property type="evidence" value="ECO:0007669"/>
    <property type="project" value="UniProtKB-KW"/>
</dbReference>
<keyword evidence="7" id="KW-0597">Phosphoprotein</keyword>
<dbReference type="SUPFAM" id="SSF51621">
    <property type="entry name" value="Phosphoenolpyruvate/pyruvate domain"/>
    <property type="match status" value="1"/>
</dbReference>
<dbReference type="InterPro" id="IPR040442">
    <property type="entry name" value="Pyrv_kinase-like_dom_sf"/>
</dbReference>
<dbReference type="InterPro" id="IPR010121">
    <property type="entry name" value="Pyruvate_phosphate_dikinase"/>
</dbReference>
<evidence type="ECO:0000256" key="12">
    <source>
        <dbReference type="ARBA" id="ARBA00022840"/>
    </source>
</evidence>
<dbReference type="AlphaFoldDB" id="A0A429XSH5"/>
<dbReference type="Gene3D" id="3.20.20.60">
    <property type="entry name" value="Phosphoenolpyruvate-binding domains"/>
    <property type="match status" value="1"/>
</dbReference>
<evidence type="ECO:0000256" key="9">
    <source>
        <dbReference type="ARBA" id="ARBA00022723"/>
    </source>
</evidence>
<dbReference type="EMBL" id="RXFM01000019">
    <property type="protein sequence ID" value="RST69963.1"/>
    <property type="molecule type" value="Genomic_DNA"/>
</dbReference>
<dbReference type="Gene3D" id="1.20.80.30">
    <property type="match status" value="1"/>
</dbReference>
<feature type="domain" description="Pyruvate phosphate dikinase AMP/ATP-binding" evidence="16">
    <location>
        <begin position="55"/>
        <end position="219"/>
    </location>
</feature>
<dbReference type="PANTHER" id="PTHR22931">
    <property type="entry name" value="PHOSPHOENOLPYRUVATE DIKINASE-RELATED"/>
    <property type="match status" value="1"/>
</dbReference>
<dbReference type="GO" id="GO:0050242">
    <property type="term" value="F:pyruvate, phosphate dikinase activity"/>
    <property type="evidence" value="ECO:0007669"/>
    <property type="project" value="UniProtKB-EC"/>
</dbReference>
<evidence type="ECO:0000256" key="5">
    <source>
        <dbReference type="ARBA" id="ARBA00011994"/>
    </source>
</evidence>
<keyword evidence="9" id="KW-0479">Metal-binding</keyword>
<evidence type="ECO:0000256" key="2">
    <source>
        <dbReference type="ARBA" id="ARBA00003144"/>
    </source>
</evidence>
<name>A0A429XSH5_9RICK</name>
<keyword evidence="18" id="KW-0670">Pyruvate</keyword>
<dbReference type="InterPro" id="IPR036637">
    <property type="entry name" value="Phosphohistidine_dom_sf"/>
</dbReference>
<sequence length="736" mass="81753">GLDKSKFEAILNNKKVILDIEEDKNLTASDQKEIIDEYKKLIKNVSGQSFSQNILEQLWQAISAVFKSWNTDRAIKYRNMNNIANNIGTAVNIQSMVFGNKGNDCATGVVFTRNPSTGVNEIFGEYIVNAQGEDIVSGIKTPAPINIKSKEQCFNNDLSLEESMPKVYKELKNILRKLEFNYKDMQDVEFTIENGKCWILQTRSGKRTASAAIKISIDMLNEGIISKEELLKRIETELIEKILHPTIDPKAQKILLSKGLPASPGAAFGKIALSSIKAEKMAAHGEVILVRNKTSPEDIGGINASSGVLTSRGGMTSHAAVVARGMGKPCVTGAFEVIVDNDSNVVKINNQVLKEGELITINGSSGEIFLGKVSTVQTKLDSSFKNLLNIANEHSKLQFMANAETVKDADMARHFNAGGIGLCRTEHMFFQEDRINIFREMILSLKESDRLKILGKLLFYQQEDFYQLFKIMDGLPVTIRLLDPPLHEFLPQDNQEELLYISKLTSLDVKDIKNRISSLKEINPMLGHRGCRLAMTYPEIYQMQVKAILRATHRCIKEGINVAPEIMVPLVINKSEFDIMKKLIKDTANLLEEELQTKFSYKIGSMIELPAAVINAGEIASESDFISFGTNDLTQTCLGISRDDAGKFLRDYVDKGIFTKDPFASIDEKTVGELLKIAITNSKKSNPKIKIGICGEHAGDPASIKFLNQIGVDYISCSPFRIPVAKVCAGKYECKQ</sequence>
<accession>A0A429XSH5</accession>
<organism evidence="18 19">
    <name type="scientific">Candidatus Aquarickettsia rohweri</name>
    <dbReference type="NCBI Taxonomy" id="2602574"/>
    <lineage>
        <taxon>Bacteria</taxon>
        <taxon>Pseudomonadati</taxon>
        <taxon>Pseudomonadota</taxon>
        <taxon>Alphaproteobacteria</taxon>
        <taxon>Rickettsiales</taxon>
        <taxon>Candidatus Midichloriaceae</taxon>
        <taxon>Candidatus Aquarickettsia</taxon>
    </lineage>
</organism>
<evidence type="ECO:0000259" key="16">
    <source>
        <dbReference type="Pfam" id="PF01326"/>
    </source>
</evidence>
<comment type="cofactor">
    <cofactor evidence="1">
        <name>Mg(2+)</name>
        <dbReference type="ChEBI" id="CHEBI:18420"/>
    </cofactor>
</comment>
<reference evidence="19" key="1">
    <citation type="submission" date="2018-11" db="EMBL/GenBank/DDBJ databases">
        <title>Phylogenetic, genomic, and biogeographic characterization of a novel and ubiquitous marine invertebrate-associated Rickettsiales parasite, Candidatus Marinoinvertebrata rohwerii, gen. nov., sp. nov.</title>
        <authorList>
            <person name="Klinges J.G."/>
            <person name="Rosales S.M."/>
            <person name="Mcminds R."/>
            <person name="Shaver E.C."/>
            <person name="Shantz A."/>
            <person name="Peters E.C."/>
            <person name="Burkepile D.E."/>
            <person name="Silliman B.R."/>
            <person name="Vega Thurber R.L."/>
        </authorList>
    </citation>
    <scope>NUCLEOTIDE SEQUENCE [LARGE SCALE GENOMIC DNA]</scope>
    <source>
        <strain evidence="19">a_cerv_44</strain>
    </source>
</reference>
<dbReference type="InterPro" id="IPR018274">
    <property type="entry name" value="PEP_util_AS"/>
</dbReference>
<feature type="domain" description="PEP-utilising enzyme C-terminal" evidence="17">
    <location>
        <begin position="383"/>
        <end position="729"/>
    </location>
</feature>
<dbReference type="Pfam" id="PF01326">
    <property type="entry name" value="PPDK_N"/>
    <property type="match status" value="1"/>
</dbReference>
<evidence type="ECO:0000256" key="10">
    <source>
        <dbReference type="ARBA" id="ARBA00022741"/>
    </source>
</evidence>
<dbReference type="InterPro" id="IPR002192">
    <property type="entry name" value="PPDK_AMP/ATP-bd"/>
</dbReference>
<dbReference type="SUPFAM" id="SSF56059">
    <property type="entry name" value="Glutathione synthetase ATP-binding domain-like"/>
    <property type="match status" value="1"/>
</dbReference>
<comment type="subunit">
    <text evidence="4">Homodimer.</text>
</comment>